<accession>A0ABX7DYZ5</accession>
<evidence type="ECO:0000313" key="4">
    <source>
        <dbReference type="Proteomes" id="UP000595691"/>
    </source>
</evidence>
<dbReference type="Gene3D" id="2.60.40.10">
    <property type="entry name" value="Immunoglobulins"/>
    <property type="match status" value="1"/>
</dbReference>
<dbReference type="InterPro" id="IPR041498">
    <property type="entry name" value="Big_6"/>
</dbReference>
<organism evidence="3 4">
    <name type="scientific">Heyndrickxia vini</name>
    <dbReference type="NCBI Taxonomy" id="1476025"/>
    <lineage>
        <taxon>Bacteria</taxon>
        <taxon>Bacillati</taxon>
        <taxon>Bacillota</taxon>
        <taxon>Bacilli</taxon>
        <taxon>Bacillales</taxon>
        <taxon>Bacillaceae</taxon>
        <taxon>Heyndrickxia</taxon>
    </lineage>
</organism>
<name>A0ABX7DYZ5_9BACI</name>
<feature type="chain" id="PRO_5045423299" description="Bacterial Ig domain-containing protein" evidence="1">
    <location>
        <begin position="27"/>
        <end position="354"/>
    </location>
</feature>
<protein>
    <recommendedName>
        <fullName evidence="2">Bacterial Ig domain-containing protein</fullName>
    </recommendedName>
</protein>
<feature type="domain" description="Bacterial Ig" evidence="2">
    <location>
        <begin position="197"/>
        <end position="273"/>
    </location>
</feature>
<evidence type="ECO:0000313" key="3">
    <source>
        <dbReference type="EMBL" id="QQZ08671.1"/>
    </source>
</evidence>
<dbReference type="EMBL" id="CP065425">
    <property type="protein sequence ID" value="QQZ08671.1"/>
    <property type="molecule type" value="Genomic_DNA"/>
</dbReference>
<feature type="domain" description="Bacterial Ig" evidence="2">
    <location>
        <begin position="277"/>
        <end position="346"/>
    </location>
</feature>
<keyword evidence="4" id="KW-1185">Reference proteome</keyword>
<dbReference type="Proteomes" id="UP000595691">
    <property type="component" value="Chromosome"/>
</dbReference>
<proteinExistence type="predicted"/>
<sequence>MKKRIISLLVVFALCSTLFFKVNVNAESTNQTIKSDTGKEALNYNVINGSKGDLLKKLAGNTVSNDGEHKLLGDYLFEKEPNNTFETANDLPLKTYVVGTYDSSYTDVDVYKVVIKSDGLLKVKTTAGKSNYTLASAILHDENGNLQEKAAMQYEDSGTISEYNVTSGIYYITAFNSENSINVPYILSTSFRPEVYAPKVKSISDRDTKITGSAVTNSKVYLFANKKPLNNGTLVCDSKFSVKIKPLKAGTKVTAYQVYSGYKSEVVTLTVSDKTPPKTLKVNKITSKTKTITGKTEASASVEVKKGKKLLGKAKANKKGVYKIKIKQQKKGTTLTIIAKDKAKNAKTIKVKVK</sequence>
<dbReference type="Pfam" id="PF17936">
    <property type="entry name" value="Big_6"/>
    <property type="match status" value="2"/>
</dbReference>
<evidence type="ECO:0000259" key="2">
    <source>
        <dbReference type="Pfam" id="PF17936"/>
    </source>
</evidence>
<reference evidence="3 4" key="1">
    <citation type="submission" date="2020-11" db="EMBL/GenBank/DDBJ databases">
        <title>Taxonomic evaluation of the Bacillus sporothermodurans group of bacteria based on whole genome sequences.</title>
        <authorList>
            <person name="Fiedler G."/>
            <person name="Herbstmann A.-D."/>
            <person name="Doll E."/>
            <person name="Wenning M."/>
            <person name="Brinks E."/>
            <person name="Kabisch J."/>
            <person name="Breitenwieser F."/>
            <person name="Lappann M."/>
            <person name="Boehnlein C."/>
            <person name="Franz C."/>
        </authorList>
    </citation>
    <scope>NUCLEOTIDE SEQUENCE [LARGE SCALE GENOMIC DNA]</scope>
    <source>
        <strain evidence="3 4">JCM 19841</strain>
    </source>
</reference>
<keyword evidence="1" id="KW-0732">Signal</keyword>
<dbReference type="RefSeq" id="WP_202777481.1">
    <property type="nucleotide sequence ID" value="NZ_CP065425.1"/>
</dbReference>
<dbReference type="Gene3D" id="2.60.120.380">
    <property type="match status" value="1"/>
</dbReference>
<feature type="signal peptide" evidence="1">
    <location>
        <begin position="1"/>
        <end position="26"/>
    </location>
</feature>
<evidence type="ECO:0000256" key="1">
    <source>
        <dbReference type="SAM" id="SignalP"/>
    </source>
</evidence>
<gene>
    <name evidence="3" type="ORF">I5776_16780</name>
</gene>
<dbReference type="InterPro" id="IPR013783">
    <property type="entry name" value="Ig-like_fold"/>
</dbReference>
<dbReference type="SUPFAM" id="SSF89260">
    <property type="entry name" value="Collagen-binding domain"/>
    <property type="match status" value="1"/>
</dbReference>